<sequence>MKNATSKSKPTAKRAPCGPLLGVKVLDISTVVAAPFAAGLLADYGADVIKVEVPGAGDHIRHMPPHKEGISLWSKVTNRNKKGITLDLRTEEGKEIFEHLLASQDVLVENFRPDTLERWGFGKDRLFEINPHLIILRITGFGQTGPYRGRPGFARIFESMSGFAYLCGRPDGPPMFSGYPVSDALAGVFGALSVSAALVHRNAAPGRPGQEIDLSATEAMFRALDFLAVEYDQLGVVRERTGNLNAYSSPSDVYSTRDGKWIALAVSAPPVFARFAKALNRQDLLVDPRFNTNVARLENRGEIETIVRQWFIERTEVEISSILTEHDVSFSRVNSIEDVFNDVHFKAREAIVSVEDSDFGSIHMQNVVPRFSATPGCVWRSGPGQGEHNDEILTQQVGLTPDKIAELKMKNVI</sequence>
<dbReference type="InterPro" id="IPR003673">
    <property type="entry name" value="CoA-Trfase_fam_III"/>
</dbReference>
<dbReference type="KEGG" id="cox:E0W60_29095"/>
<dbReference type="InterPro" id="IPR023606">
    <property type="entry name" value="CoA-Trfase_III_dom_1_sf"/>
</dbReference>
<dbReference type="PANTHER" id="PTHR48207:SF3">
    <property type="entry name" value="SUCCINATE--HYDROXYMETHYLGLUTARATE COA-TRANSFERASE"/>
    <property type="match status" value="1"/>
</dbReference>
<dbReference type="Gene3D" id="3.40.50.10540">
    <property type="entry name" value="Crotonobetainyl-coa:carnitine coa-transferase, domain 1"/>
    <property type="match status" value="1"/>
</dbReference>
<accession>A0A4P7LG71</accession>
<dbReference type="EMBL" id="CP038636">
    <property type="protein sequence ID" value="QBY55184.1"/>
    <property type="molecule type" value="Genomic_DNA"/>
</dbReference>
<evidence type="ECO:0000256" key="1">
    <source>
        <dbReference type="ARBA" id="ARBA00022679"/>
    </source>
</evidence>
<dbReference type="InterPro" id="IPR050483">
    <property type="entry name" value="CoA-transferase_III_domain"/>
</dbReference>
<dbReference type="Gene3D" id="3.30.1540.10">
    <property type="entry name" value="formyl-coa transferase, domain 3"/>
    <property type="match status" value="1"/>
</dbReference>
<evidence type="ECO:0000313" key="3">
    <source>
        <dbReference type="Proteomes" id="UP000295294"/>
    </source>
</evidence>
<gene>
    <name evidence="2" type="ORF">E0W60_29095</name>
</gene>
<reference evidence="2 3" key="1">
    <citation type="submission" date="2019-03" db="EMBL/GenBank/DDBJ databases">
        <title>Efficiently degradation of phenoxyalkanoic acid herbicides by Cupriavidus oxalaticus strain X32.</title>
        <authorList>
            <person name="Sheng X."/>
        </authorList>
    </citation>
    <scope>NUCLEOTIDE SEQUENCE [LARGE SCALE GENOMIC DNA]</scope>
    <source>
        <strain evidence="2 3">X32</strain>
        <plasmid evidence="2 3">unnamed1</plasmid>
    </source>
</reference>
<evidence type="ECO:0000313" key="2">
    <source>
        <dbReference type="EMBL" id="QBY55184.1"/>
    </source>
</evidence>
<dbReference type="GO" id="GO:0008410">
    <property type="term" value="F:CoA-transferase activity"/>
    <property type="evidence" value="ECO:0007669"/>
    <property type="project" value="TreeGrafter"/>
</dbReference>
<organism evidence="2 3">
    <name type="scientific">Cupriavidus oxalaticus</name>
    <dbReference type="NCBI Taxonomy" id="96344"/>
    <lineage>
        <taxon>Bacteria</taxon>
        <taxon>Pseudomonadati</taxon>
        <taxon>Pseudomonadota</taxon>
        <taxon>Betaproteobacteria</taxon>
        <taxon>Burkholderiales</taxon>
        <taxon>Burkholderiaceae</taxon>
        <taxon>Cupriavidus</taxon>
    </lineage>
</organism>
<dbReference type="Pfam" id="PF02515">
    <property type="entry name" value="CoA_transf_3"/>
    <property type="match status" value="1"/>
</dbReference>
<dbReference type="OrthoDB" id="5294844at2"/>
<dbReference type="PANTHER" id="PTHR48207">
    <property type="entry name" value="SUCCINATE--HYDROXYMETHYLGLUTARATE COA-TRANSFERASE"/>
    <property type="match status" value="1"/>
</dbReference>
<dbReference type="RefSeq" id="WP_135706473.1">
    <property type="nucleotide sequence ID" value="NZ_CP038636.1"/>
</dbReference>
<keyword evidence="1 2" id="KW-0808">Transferase</keyword>
<dbReference type="Proteomes" id="UP000295294">
    <property type="component" value="Plasmid unnamed1"/>
</dbReference>
<geneLocation type="plasmid" evidence="2">
    <name>unnamed1</name>
</geneLocation>
<proteinExistence type="predicted"/>
<name>A0A4P7LG71_9BURK</name>
<protein>
    <submittedName>
        <fullName evidence="2">CoA transferase</fullName>
    </submittedName>
</protein>
<dbReference type="InterPro" id="IPR044855">
    <property type="entry name" value="CoA-Trfase_III_dom3_sf"/>
</dbReference>
<dbReference type="AlphaFoldDB" id="A0A4P7LG71"/>
<dbReference type="SUPFAM" id="SSF89796">
    <property type="entry name" value="CoA-transferase family III (CaiB/BaiF)"/>
    <property type="match status" value="1"/>
</dbReference>
<keyword evidence="2" id="KW-0614">Plasmid</keyword>